<dbReference type="PANTHER" id="PTHR42693">
    <property type="entry name" value="ARYLSULFATASE FAMILY MEMBER"/>
    <property type="match status" value="1"/>
</dbReference>
<evidence type="ECO:0000256" key="2">
    <source>
        <dbReference type="ARBA" id="ARBA00022723"/>
    </source>
</evidence>
<dbReference type="SUPFAM" id="SSF53649">
    <property type="entry name" value="Alkaline phosphatase-like"/>
    <property type="match status" value="1"/>
</dbReference>
<evidence type="ECO:0000313" key="7">
    <source>
        <dbReference type="Proteomes" id="UP001501433"/>
    </source>
</evidence>
<dbReference type="Pfam" id="PF00884">
    <property type="entry name" value="Sulfatase"/>
    <property type="match status" value="1"/>
</dbReference>
<dbReference type="PROSITE" id="PS00523">
    <property type="entry name" value="SULFATASE_1"/>
    <property type="match status" value="1"/>
</dbReference>
<dbReference type="PANTHER" id="PTHR42693:SF53">
    <property type="entry name" value="ENDO-4-O-SULFATASE"/>
    <property type="match status" value="1"/>
</dbReference>
<name>A0ABP9CLX2_9FLAO</name>
<reference evidence="7" key="1">
    <citation type="journal article" date="2019" name="Int. J. Syst. Evol. Microbiol.">
        <title>The Global Catalogue of Microorganisms (GCM) 10K type strain sequencing project: providing services to taxonomists for standard genome sequencing and annotation.</title>
        <authorList>
            <consortium name="The Broad Institute Genomics Platform"/>
            <consortium name="The Broad Institute Genome Sequencing Center for Infectious Disease"/>
            <person name="Wu L."/>
            <person name="Ma J."/>
        </authorList>
    </citation>
    <scope>NUCLEOTIDE SEQUENCE [LARGE SCALE GENOMIC DNA]</scope>
    <source>
        <strain evidence="7">JCM 18325</strain>
    </source>
</reference>
<sequence length="479" mass="54052">MCLQTGISKKLVAQTWKEKPNVIVIITDDQGYADVGFQNLPASSQVLTPNLDKLARSGMVFKNGYVAISTCSPSRASLLTGRSSSRFGVEENDRYIDSTEIIIPRAISSQGYISGAFGKWHIGRESSTKPLSRGFDYYYGDILKNKDYFMKVVPDPPCWVNGTKSPGENGRYITDAYTDEAITFIEKNKDRPFFAYIAYNAPHSPFLTTRQLVERVVEARPEWMTVYERMKKETKKWKGDQYYFGKFLIEDLDEEILRLCYISMLLAADDGIGKIVETLEKNDLRENTLIFYLSDNGAALARPKDLGGVNLPLRDGKGSVYDGGVRVPFVMSWPGKIKSGTNNDMIVSSMDIFSTTVELAGGKIPSDRVIDGINLMPYLTGKKKGQPHPTLFFRRAERNFWSIRQGDYKWVYYAGRNIKLVNKEPEGGGLYDIQNDISESVDLSKELSSKKDELSKLYRELTKNLPSPLPKYEAKDGED</sequence>
<dbReference type="EMBL" id="BAABJW010000003">
    <property type="protein sequence ID" value="GAA4813999.1"/>
    <property type="molecule type" value="Genomic_DNA"/>
</dbReference>
<proteinExistence type="inferred from homology"/>
<gene>
    <name evidence="6" type="ORF">GCM10023330_22190</name>
</gene>
<dbReference type="Gene3D" id="3.30.1120.10">
    <property type="match status" value="1"/>
</dbReference>
<protein>
    <submittedName>
        <fullName evidence="6">Sulfatase-like hydrolase/transferase</fullName>
    </submittedName>
</protein>
<evidence type="ECO:0000256" key="3">
    <source>
        <dbReference type="ARBA" id="ARBA00022801"/>
    </source>
</evidence>
<organism evidence="6 7">
    <name type="scientific">Litoribaculum gwangyangense</name>
    <dbReference type="NCBI Taxonomy" id="1130722"/>
    <lineage>
        <taxon>Bacteria</taxon>
        <taxon>Pseudomonadati</taxon>
        <taxon>Bacteroidota</taxon>
        <taxon>Flavobacteriia</taxon>
        <taxon>Flavobacteriales</taxon>
        <taxon>Flavobacteriaceae</taxon>
        <taxon>Litoribaculum</taxon>
    </lineage>
</organism>
<evidence type="ECO:0000259" key="5">
    <source>
        <dbReference type="Pfam" id="PF00884"/>
    </source>
</evidence>
<comment type="caution">
    <text evidence="6">The sequence shown here is derived from an EMBL/GenBank/DDBJ whole genome shotgun (WGS) entry which is preliminary data.</text>
</comment>
<accession>A0ABP9CLX2</accession>
<keyword evidence="4" id="KW-0106">Calcium</keyword>
<comment type="similarity">
    <text evidence="1">Belongs to the sulfatase family.</text>
</comment>
<dbReference type="InterPro" id="IPR017850">
    <property type="entry name" value="Alkaline_phosphatase_core_sf"/>
</dbReference>
<evidence type="ECO:0000256" key="4">
    <source>
        <dbReference type="ARBA" id="ARBA00022837"/>
    </source>
</evidence>
<keyword evidence="7" id="KW-1185">Reference proteome</keyword>
<dbReference type="Gene3D" id="3.40.720.10">
    <property type="entry name" value="Alkaline Phosphatase, subunit A"/>
    <property type="match status" value="1"/>
</dbReference>
<evidence type="ECO:0000256" key="1">
    <source>
        <dbReference type="ARBA" id="ARBA00008779"/>
    </source>
</evidence>
<keyword evidence="3" id="KW-0378">Hydrolase</keyword>
<dbReference type="Proteomes" id="UP001501433">
    <property type="component" value="Unassembled WGS sequence"/>
</dbReference>
<feature type="domain" description="Sulfatase N-terminal" evidence="5">
    <location>
        <begin position="20"/>
        <end position="361"/>
    </location>
</feature>
<evidence type="ECO:0000313" key="6">
    <source>
        <dbReference type="EMBL" id="GAA4813999.1"/>
    </source>
</evidence>
<keyword evidence="2" id="KW-0479">Metal-binding</keyword>
<dbReference type="InterPro" id="IPR000917">
    <property type="entry name" value="Sulfatase_N"/>
</dbReference>
<dbReference type="InterPro" id="IPR024607">
    <property type="entry name" value="Sulfatase_CS"/>
</dbReference>
<dbReference type="InterPro" id="IPR050738">
    <property type="entry name" value="Sulfatase"/>
</dbReference>